<evidence type="ECO:0000313" key="2">
    <source>
        <dbReference type="Proteomes" id="UP000075883"/>
    </source>
</evidence>
<keyword evidence="2" id="KW-1185">Reference proteome</keyword>
<organism evidence="1 2">
    <name type="scientific">Anopheles culicifacies</name>
    <dbReference type="NCBI Taxonomy" id="139723"/>
    <lineage>
        <taxon>Eukaryota</taxon>
        <taxon>Metazoa</taxon>
        <taxon>Ecdysozoa</taxon>
        <taxon>Arthropoda</taxon>
        <taxon>Hexapoda</taxon>
        <taxon>Insecta</taxon>
        <taxon>Pterygota</taxon>
        <taxon>Neoptera</taxon>
        <taxon>Endopterygota</taxon>
        <taxon>Diptera</taxon>
        <taxon>Nematocera</taxon>
        <taxon>Culicoidea</taxon>
        <taxon>Culicidae</taxon>
        <taxon>Anophelinae</taxon>
        <taxon>Anopheles</taxon>
        <taxon>culicifacies species complex</taxon>
    </lineage>
</organism>
<dbReference type="VEuPathDB" id="VectorBase:ACUA003041"/>
<dbReference type="AlphaFoldDB" id="A0A182LVJ9"/>
<reference evidence="2" key="1">
    <citation type="submission" date="2013-09" db="EMBL/GenBank/DDBJ databases">
        <title>The Genome Sequence of Anopheles culicifacies species A.</title>
        <authorList>
            <consortium name="The Broad Institute Genomics Platform"/>
            <person name="Neafsey D.E."/>
            <person name="Besansky N."/>
            <person name="Howell P."/>
            <person name="Walton C."/>
            <person name="Young S.K."/>
            <person name="Zeng Q."/>
            <person name="Gargeya S."/>
            <person name="Fitzgerald M."/>
            <person name="Haas B."/>
            <person name="Abouelleil A."/>
            <person name="Allen A.W."/>
            <person name="Alvarado L."/>
            <person name="Arachchi H.M."/>
            <person name="Berlin A.M."/>
            <person name="Chapman S.B."/>
            <person name="Gainer-Dewar J."/>
            <person name="Goldberg J."/>
            <person name="Griggs A."/>
            <person name="Gujja S."/>
            <person name="Hansen M."/>
            <person name="Howarth C."/>
            <person name="Imamovic A."/>
            <person name="Ireland A."/>
            <person name="Larimer J."/>
            <person name="McCowan C."/>
            <person name="Murphy C."/>
            <person name="Pearson M."/>
            <person name="Poon T.W."/>
            <person name="Priest M."/>
            <person name="Roberts A."/>
            <person name="Saif S."/>
            <person name="Shea T."/>
            <person name="Sisk P."/>
            <person name="Sykes S."/>
            <person name="Wortman J."/>
            <person name="Nusbaum C."/>
            <person name="Birren B."/>
        </authorList>
    </citation>
    <scope>NUCLEOTIDE SEQUENCE [LARGE SCALE GENOMIC DNA]</scope>
    <source>
        <strain evidence="2">A-37</strain>
    </source>
</reference>
<dbReference type="EMBL" id="AXCM01000316">
    <property type="status" value="NOT_ANNOTATED_CDS"/>
    <property type="molecule type" value="Genomic_DNA"/>
</dbReference>
<reference evidence="1" key="2">
    <citation type="submission" date="2020-05" db="UniProtKB">
        <authorList>
            <consortium name="EnsemblMetazoa"/>
        </authorList>
    </citation>
    <scope>IDENTIFICATION</scope>
    <source>
        <strain evidence="1">A-37</strain>
    </source>
</reference>
<name>A0A182LVJ9_9DIPT</name>
<proteinExistence type="predicted"/>
<dbReference type="Proteomes" id="UP000075883">
    <property type="component" value="Unassembled WGS sequence"/>
</dbReference>
<protein>
    <submittedName>
        <fullName evidence="1">Uncharacterized protein</fullName>
    </submittedName>
</protein>
<evidence type="ECO:0000313" key="1">
    <source>
        <dbReference type="EnsemblMetazoa" id="ACUA003041-PA"/>
    </source>
</evidence>
<dbReference type="EnsemblMetazoa" id="ACUA003041-RA">
    <property type="protein sequence ID" value="ACUA003041-PA"/>
    <property type="gene ID" value="ACUA003041"/>
</dbReference>
<sequence length="111" mass="12305">MVWVHGRWKHWVGHSFSARYRKLGFDFELISRKIETKGPTIGAGACGKGPQLLAETIFEYALARTVSLSEWAIFVATSEDSPAAMKLKKMWLKTPVSEEQAAQAVLDPALG</sequence>
<dbReference type="STRING" id="139723.A0A182LVJ9"/>
<dbReference type="EMBL" id="AXCM01000317">
    <property type="status" value="NOT_ANNOTATED_CDS"/>
    <property type="molecule type" value="Genomic_DNA"/>
</dbReference>
<accession>A0A182LVJ9</accession>